<dbReference type="GO" id="GO:0000160">
    <property type="term" value="P:phosphorelay signal transduction system"/>
    <property type="evidence" value="ECO:0007669"/>
    <property type="project" value="InterPro"/>
</dbReference>
<evidence type="ECO:0000256" key="2">
    <source>
        <dbReference type="PROSITE-ProRule" id="PRU00169"/>
    </source>
</evidence>
<proteinExistence type="predicted"/>
<dbReference type="InterPro" id="IPR009061">
    <property type="entry name" value="DNA-bd_dom_put_sf"/>
</dbReference>
<dbReference type="Pfam" id="PF12728">
    <property type="entry name" value="HTH_17"/>
    <property type="match status" value="1"/>
</dbReference>
<feature type="modified residue" description="4-aspartylphosphate" evidence="2">
    <location>
        <position position="147"/>
    </location>
</feature>
<reference evidence="4 5" key="1">
    <citation type="submission" date="2019-02" db="EMBL/GenBank/DDBJ databases">
        <title>Deep-cultivation of Planctomycetes and their phenomic and genomic characterization uncovers novel biology.</title>
        <authorList>
            <person name="Wiegand S."/>
            <person name="Jogler M."/>
            <person name="Boedeker C."/>
            <person name="Pinto D."/>
            <person name="Vollmers J."/>
            <person name="Rivas-Marin E."/>
            <person name="Kohn T."/>
            <person name="Peeters S.H."/>
            <person name="Heuer A."/>
            <person name="Rast P."/>
            <person name="Oberbeckmann S."/>
            <person name="Bunk B."/>
            <person name="Jeske O."/>
            <person name="Meyerdierks A."/>
            <person name="Storesund J.E."/>
            <person name="Kallscheuer N."/>
            <person name="Luecker S."/>
            <person name="Lage O.M."/>
            <person name="Pohl T."/>
            <person name="Merkel B.J."/>
            <person name="Hornburger P."/>
            <person name="Mueller R.-W."/>
            <person name="Bruemmer F."/>
            <person name="Labrenz M."/>
            <person name="Spormann A.M."/>
            <person name="Op den Camp H."/>
            <person name="Overmann J."/>
            <person name="Amann R."/>
            <person name="Jetten M.S.M."/>
            <person name="Mascher T."/>
            <person name="Medema M.H."/>
            <person name="Devos D.P."/>
            <person name="Kaster A.-K."/>
            <person name="Ovreas L."/>
            <person name="Rohde M."/>
            <person name="Galperin M.Y."/>
            <person name="Jogler C."/>
        </authorList>
    </citation>
    <scope>NUCLEOTIDE SEQUENCE [LARGE SCALE GENOMIC DNA]</scope>
    <source>
        <strain evidence="4 5">Pla110</strain>
    </source>
</reference>
<dbReference type="SMART" id="SM00448">
    <property type="entry name" value="REC"/>
    <property type="match status" value="1"/>
</dbReference>
<evidence type="ECO:0000256" key="1">
    <source>
        <dbReference type="ARBA" id="ARBA00022553"/>
    </source>
</evidence>
<dbReference type="Proteomes" id="UP000317178">
    <property type="component" value="Chromosome"/>
</dbReference>
<dbReference type="SUPFAM" id="SSF52172">
    <property type="entry name" value="CheY-like"/>
    <property type="match status" value="1"/>
</dbReference>
<dbReference type="EMBL" id="CP036281">
    <property type="protein sequence ID" value="QDU78481.1"/>
    <property type="molecule type" value="Genomic_DNA"/>
</dbReference>
<accession>A0A518CGX8</accession>
<dbReference type="RefSeq" id="WP_197440421.1">
    <property type="nucleotide sequence ID" value="NZ_CP036281.1"/>
</dbReference>
<dbReference type="PANTHER" id="PTHR44591">
    <property type="entry name" value="STRESS RESPONSE REGULATOR PROTEIN 1"/>
    <property type="match status" value="1"/>
</dbReference>
<dbReference type="PROSITE" id="PS50110">
    <property type="entry name" value="RESPONSE_REGULATORY"/>
    <property type="match status" value="1"/>
</dbReference>
<dbReference type="NCBIfam" id="TIGR01764">
    <property type="entry name" value="excise"/>
    <property type="match status" value="1"/>
</dbReference>
<dbReference type="InterPro" id="IPR010093">
    <property type="entry name" value="SinI_DNA-bd"/>
</dbReference>
<evidence type="ECO:0000313" key="5">
    <source>
        <dbReference type="Proteomes" id="UP000317178"/>
    </source>
</evidence>
<dbReference type="GO" id="GO:0003677">
    <property type="term" value="F:DNA binding"/>
    <property type="evidence" value="ECO:0007669"/>
    <property type="project" value="InterPro"/>
</dbReference>
<evidence type="ECO:0000259" key="3">
    <source>
        <dbReference type="PROSITE" id="PS50110"/>
    </source>
</evidence>
<organism evidence="4 5">
    <name type="scientific">Polystyrenella longa</name>
    <dbReference type="NCBI Taxonomy" id="2528007"/>
    <lineage>
        <taxon>Bacteria</taxon>
        <taxon>Pseudomonadati</taxon>
        <taxon>Planctomycetota</taxon>
        <taxon>Planctomycetia</taxon>
        <taxon>Planctomycetales</taxon>
        <taxon>Planctomycetaceae</taxon>
        <taxon>Polystyrenella</taxon>
    </lineage>
</organism>
<protein>
    <submittedName>
        <fullName evidence="4">Cell cycle response regulator CtrA</fullName>
    </submittedName>
</protein>
<dbReference type="AlphaFoldDB" id="A0A518CGX8"/>
<sequence length="221" mass="24850">MDSHPLTIEFTNTNLHLLIYQLGVFIMKRKAVLTTGEVARYCSVHFRTVLRWIERGDLNAYKLPGRGDNRIRIEDFLDFLAEHEMPIPAELGEEVNNKILIVEDEPRMARCIERVLHGTKYEAVVATDGFRAGAYLKTFQPRVMTLDLQMPGLSGFDVLTFVRATKELCDTRILVLSGLGEEELTQASLAGADAVMSKPFDNDELLATINQLMESPQGAHV</sequence>
<feature type="domain" description="Response regulatory" evidence="3">
    <location>
        <begin position="98"/>
        <end position="213"/>
    </location>
</feature>
<dbReference type="Gene3D" id="3.40.50.2300">
    <property type="match status" value="1"/>
</dbReference>
<name>A0A518CGX8_9PLAN</name>
<keyword evidence="1 2" id="KW-0597">Phosphoprotein</keyword>
<dbReference type="InterPro" id="IPR041657">
    <property type="entry name" value="HTH_17"/>
</dbReference>
<keyword evidence="5" id="KW-1185">Reference proteome</keyword>
<dbReference type="SUPFAM" id="SSF46955">
    <property type="entry name" value="Putative DNA-binding domain"/>
    <property type="match status" value="1"/>
</dbReference>
<dbReference type="PANTHER" id="PTHR44591:SF3">
    <property type="entry name" value="RESPONSE REGULATORY DOMAIN-CONTAINING PROTEIN"/>
    <property type="match status" value="1"/>
</dbReference>
<dbReference type="KEGG" id="plon:Pla110_01850"/>
<dbReference type="Pfam" id="PF00072">
    <property type="entry name" value="Response_reg"/>
    <property type="match status" value="1"/>
</dbReference>
<dbReference type="InterPro" id="IPR050595">
    <property type="entry name" value="Bact_response_regulator"/>
</dbReference>
<dbReference type="InterPro" id="IPR001789">
    <property type="entry name" value="Sig_transdc_resp-reg_receiver"/>
</dbReference>
<dbReference type="InterPro" id="IPR011006">
    <property type="entry name" value="CheY-like_superfamily"/>
</dbReference>
<evidence type="ECO:0000313" key="4">
    <source>
        <dbReference type="EMBL" id="QDU78481.1"/>
    </source>
</evidence>
<gene>
    <name evidence="4" type="primary">ctrA</name>
    <name evidence="4" type="ORF">Pla110_01850</name>
</gene>